<dbReference type="Gene3D" id="1.25.40.10">
    <property type="entry name" value="Tetratricopeptide repeat domain"/>
    <property type="match status" value="2"/>
</dbReference>
<dbReference type="PRINTS" id="PR00364">
    <property type="entry name" value="DISEASERSIST"/>
</dbReference>
<evidence type="ECO:0000313" key="2">
    <source>
        <dbReference type="EMBL" id="PYE55476.1"/>
    </source>
</evidence>
<dbReference type="InterPro" id="IPR027417">
    <property type="entry name" value="P-loop_NTPase"/>
</dbReference>
<dbReference type="SMART" id="SM01043">
    <property type="entry name" value="BTAD"/>
    <property type="match status" value="1"/>
</dbReference>
<dbReference type="SUPFAM" id="SSF52540">
    <property type="entry name" value="P-loop containing nucleoside triphosphate hydrolases"/>
    <property type="match status" value="1"/>
</dbReference>
<dbReference type="Proteomes" id="UP000248326">
    <property type="component" value="Unassembled WGS sequence"/>
</dbReference>
<dbReference type="InterPro" id="IPR011990">
    <property type="entry name" value="TPR-like_helical_dom_sf"/>
</dbReference>
<feature type="domain" description="Bacterial transcriptional activator" evidence="1">
    <location>
        <begin position="95"/>
        <end position="219"/>
    </location>
</feature>
<protein>
    <submittedName>
        <fullName evidence="2">Putative ATPase</fullName>
    </submittedName>
</protein>
<dbReference type="SMART" id="SM00028">
    <property type="entry name" value="TPR"/>
    <property type="match status" value="4"/>
</dbReference>
<dbReference type="InterPro" id="IPR019734">
    <property type="entry name" value="TPR_rpt"/>
</dbReference>
<reference evidence="2 3" key="1">
    <citation type="submission" date="2018-06" db="EMBL/GenBank/DDBJ databases">
        <title>Genomic Encyclopedia of Type Strains, Phase IV (KMG-IV): sequencing the most valuable type-strain genomes for metagenomic binning, comparative biology and taxonomic classification.</title>
        <authorList>
            <person name="Goeker M."/>
        </authorList>
    </citation>
    <scope>NUCLEOTIDE SEQUENCE [LARGE SCALE GENOMIC DNA]</scope>
    <source>
        <strain evidence="2 3">DSM 18048</strain>
    </source>
</reference>
<dbReference type="Gene3D" id="3.40.50.300">
    <property type="entry name" value="P-loop containing nucleotide triphosphate hydrolases"/>
    <property type="match status" value="1"/>
</dbReference>
<dbReference type="InterPro" id="IPR007111">
    <property type="entry name" value="NACHT_NTPase"/>
</dbReference>
<dbReference type="PANTHER" id="PTHR47691">
    <property type="entry name" value="REGULATOR-RELATED"/>
    <property type="match status" value="1"/>
</dbReference>
<dbReference type="Pfam" id="PF05729">
    <property type="entry name" value="NACHT"/>
    <property type="match status" value="1"/>
</dbReference>
<comment type="caution">
    <text evidence="2">The sequence shown here is derived from an EMBL/GenBank/DDBJ whole genome shotgun (WGS) entry which is preliminary data.</text>
</comment>
<dbReference type="PANTHER" id="PTHR47691:SF3">
    <property type="entry name" value="HTH-TYPE TRANSCRIPTIONAL REGULATOR RV0890C-RELATED"/>
    <property type="match status" value="1"/>
</dbReference>
<accession>A0A318S8V9</accession>
<name>A0A318S8V9_9DEIO</name>
<sequence>MSSVNLFVLGPPVVQAHPPIHVTSRKALALLIILALDGPRSREELAHLLWPRSRSLALQSLRASLIKLRGALGEHAHLLHVDREHVALQGTYFEVDAHQLDAADEHELLTLWRGPFLHGLRVHDSVEWDDWVNDWNARLLSRFRSRVEELTRHLLRQERFEDAIRLARHNVDLDPLSEPNMALLLNVLVHVGRVNDAQQAAVAFTERFTQELSVPPTLPPLPELPSPTFSARTRSNLEFERTNFIGRDAERATVRAALQHARLVTLHGPGGLGKTRLARTVGHVLADEGSFEFVAFVPVETLQSAVDLPVRMAAALGRTVMSVDNGLEELASVIGHAHVLLILDNFEHLTSEAWIIDDLLGRCPHVRVLVTSRERLSLKAETVVPLLSLAVPNEFTPLDVVQQADAVRLFVDRAKSARFDFTPSEESWTLVRRACELVEGLPLGIELAAAWTSTWPLAFIVQELERDPLSLSHPLRDAPSRHGSLRTSFDVSWRFLQEEERRVLARLSVFHGGFSLEAARQVAEATPEVLAQLTSKALVNFDGAQRYAFHPLVREYARAHLDEQLEERDVVLAAHASYFLGALRNERMSIGGAASPELLTFVRTEEANLLALLTYLQEARQYAALAALAEPLLWHFPASTGPNGFTFALRLAQRLLDALPEDEADAKSARLAVMSSYAWLLLFVGSLKASVCMYEDAVRLARTLGNDEALQRALDGLGQALYRSGRSEEAAVALEDAVRLAQRQEDPYRLFRALNNLMMAAGMSDDFERAASAASHAEALRTNDDVADGMDVVWFLTNEGAVHLLQGRYESALSLWQEGLDVAADTGMTGQRTIMHALRAWAFLERGLRFERAQDLSDAADAAREAEVVARHTGEPFALNLTIMVLARLQLHAGDADGALQNMREALLGCWRSENIMLLVWLLPYLAEALDARGDATAVDLATFLSKSPLAKQHVKERTRTVLERTYRHVNSSKEQRDTSIMTLEEIVTHCLA</sequence>
<dbReference type="OrthoDB" id="9811542at2"/>
<organism evidence="2 3">
    <name type="scientific">Deinococcus yavapaiensis KR-236</name>
    <dbReference type="NCBI Taxonomy" id="694435"/>
    <lineage>
        <taxon>Bacteria</taxon>
        <taxon>Thermotogati</taxon>
        <taxon>Deinococcota</taxon>
        <taxon>Deinococci</taxon>
        <taxon>Deinococcales</taxon>
        <taxon>Deinococcaceae</taxon>
        <taxon>Deinococcus</taxon>
    </lineage>
</organism>
<proteinExistence type="predicted"/>
<dbReference type="AlphaFoldDB" id="A0A318S8V9"/>
<dbReference type="Pfam" id="PF03704">
    <property type="entry name" value="BTAD"/>
    <property type="match status" value="1"/>
</dbReference>
<evidence type="ECO:0000259" key="1">
    <source>
        <dbReference type="SMART" id="SM01043"/>
    </source>
</evidence>
<dbReference type="EMBL" id="QJSX01000003">
    <property type="protein sequence ID" value="PYE55476.1"/>
    <property type="molecule type" value="Genomic_DNA"/>
</dbReference>
<dbReference type="InterPro" id="IPR005158">
    <property type="entry name" value="BTAD"/>
</dbReference>
<dbReference type="SUPFAM" id="SSF48452">
    <property type="entry name" value="TPR-like"/>
    <property type="match status" value="3"/>
</dbReference>
<evidence type="ECO:0000313" key="3">
    <source>
        <dbReference type="Proteomes" id="UP000248326"/>
    </source>
</evidence>
<keyword evidence="3" id="KW-1185">Reference proteome</keyword>
<gene>
    <name evidence="2" type="ORF">DES52_103311</name>
</gene>